<evidence type="ECO:0000313" key="2">
    <source>
        <dbReference type="EMBL" id="AJE45589.1"/>
    </source>
</evidence>
<dbReference type="EMBL" id="CP004393">
    <property type="protein sequence ID" value="AJE45589.1"/>
    <property type="molecule type" value="Genomic_DNA"/>
</dbReference>
<dbReference type="RefSeq" id="WP_043868636.1">
    <property type="nucleotide sequence ID" value="NZ_CP004393.1"/>
</dbReference>
<evidence type="ECO:0000313" key="3">
    <source>
        <dbReference type="Proteomes" id="UP000031521"/>
    </source>
</evidence>
<reference evidence="2 3" key="1">
    <citation type="journal article" date="2014" name="Int. J. Syst. Evol. Microbiol.">
        <title>Celeribacter indicus sp. nov., a polycyclic aromatic hydrocarbon-degrading bacterium from deep-sea sediment and reclassification of Huaishuia halophila as Celeribacter halophilus comb. nov.</title>
        <authorList>
            <person name="Lai Q."/>
            <person name="Cao J."/>
            <person name="Yuan J."/>
            <person name="Li F."/>
            <person name="Shao Z."/>
        </authorList>
    </citation>
    <scope>NUCLEOTIDE SEQUENCE [LARGE SCALE GENOMIC DNA]</scope>
    <source>
        <strain evidence="2">P73</strain>
    </source>
</reference>
<keyword evidence="1" id="KW-1133">Transmembrane helix</keyword>
<dbReference type="HOGENOM" id="CLU_194401_0_0_5"/>
<dbReference type="STRING" id="1208324.P73_0874"/>
<keyword evidence="3" id="KW-1185">Reference proteome</keyword>
<dbReference type="OrthoDB" id="7875963at2"/>
<dbReference type="AlphaFoldDB" id="A0A0B5DR86"/>
<gene>
    <name evidence="2" type="ORF">P73_0874</name>
</gene>
<keyword evidence="1" id="KW-0812">Transmembrane</keyword>
<evidence type="ECO:0000256" key="1">
    <source>
        <dbReference type="SAM" id="Phobius"/>
    </source>
</evidence>
<organism evidence="2 3">
    <name type="scientific">Celeribacter indicus</name>
    <dbReference type="NCBI Taxonomy" id="1208324"/>
    <lineage>
        <taxon>Bacteria</taxon>
        <taxon>Pseudomonadati</taxon>
        <taxon>Pseudomonadota</taxon>
        <taxon>Alphaproteobacteria</taxon>
        <taxon>Rhodobacterales</taxon>
        <taxon>Roseobacteraceae</taxon>
        <taxon>Celeribacter</taxon>
    </lineage>
</organism>
<dbReference type="Proteomes" id="UP000031521">
    <property type="component" value="Chromosome"/>
</dbReference>
<accession>A0A0B5DR86</accession>
<keyword evidence="1" id="KW-0472">Membrane</keyword>
<feature type="transmembrane region" description="Helical" evidence="1">
    <location>
        <begin position="30"/>
        <end position="52"/>
    </location>
</feature>
<name>A0A0B5DR86_9RHOB</name>
<dbReference type="KEGG" id="cid:P73_0874"/>
<sequence>MFDRLTAFLTPLWVLSIAGAIVIVGLALGFMTWLTFVVAGIVGLVGIPLAMWNAKKIRRDDPNWRKDRPAGGKVL</sequence>
<proteinExistence type="predicted"/>
<protein>
    <submittedName>
        <fullName evidence="2">Uncharacterized protein</fullName>
    </submittedName>
</protein>